<dbReference type="SUPFAM" id="SSF56300">
    <property type="entry name" value="Metallo-dependent phosphatases"/>
    <property type="match status" value="1"/>
</dbReference>
<dbReference type="Pfam" id="PF00149">
    <property type="entry name" value="Metallophos"/>
    <property type="match status" value="1"/>
</dbReference>
<accession>A0A812HWY1</accession>
<dbReference type="EMBL" id="CAJNDS010000114">
    <property type="protein sequence ID" value="CAE6962797.1"/>
    <property type="molecule type" value="Genomic_DNA"/>
</dbReference>
<dbReference type="Proteomes" id="UP000604046">
    <property type="component" value="Unassembled WGS sequence"/>
</dbReference>
<proteinExistence type="predicted"/>
<sequence length="1147" mass="127393">MPWWRSRGGACRGAGVAWRWLALAAVVAAQDVGHVRLALVSNSQCDLALSWSIPELGNQTELSHLSQVSYARSIADLGTSSSKTAIGVTSGPWHGRRWVQAVLHGLEEDFAYRIGGQVGGFGPIEATFAPCRWMTNRSSRPQTAEQPAGSTAGSLRLAVVGDIGFRDNGTADQVFARIQNSTPDAVIQLGDVTWDLSRQGTATTHDFWSKLQALSALRPFMPLPGDRDPMQVYQRFFQMSNSSGDPWYAFTVGSVRFIMLWTEALVDLPSTVEPQHSSARQLHWLEEELKSANALEARAKRPWVVVAGHRPMYCSLVRPTCSTEAASLRAVLEPLFVRYSVDLYLASHVHAYERTFRTQNGSVCKADDTADASCGPVNIVNGDSGEPPFQYEDLPARFTVKRHPGQPGYGELTVLNATAIEYRQLDATTGAVTDQFILQKSSTAKEPEENFLEAVGWLAFATALVTFTCGFVKWVHSDGLKRRDEALRHLRTEIAVLSGMPLKVAGSPVEAQHLVGALGSAELVRCHRAGEPEMSEVSVTIARGFRPAKRQLKDSESSSLQDMPPTETAAGEAAGTVSEKQNAVALVPSPPSHEWSPDHQSTSQVASFKACSQFVTEVRTKMDRDPRVALVPSRLRRPRYVWEASERHGGVDVAIDISVPASEKEARPMRNPRSDLSRLLQEVRFPEPEYFRNVDCMGIPGLLSIQECLGIIDIAESYVFRPDYRMHVKDMQCLDIRDEDFARGLWESGIGQVLRTVSVDGLVPYGLNDVIRIQKFVQGGHLSRHIDRSITRDGLISKYSLCVFLNEGFEGGLSVFHVPYEAPVIFQPEAGLGLLYPQGELCTMQEETEVTFGTKYVLRADVLFAMPERTYTQLRPGDVGPLLRQSPRRRTCLVPRGEPRVALVPSRLRRPRYVCEASERHGGVDVAIDISVPAPEKEARPMRKPRSELSRLLQEVRFPEPEYFRNVDCMGVPGLLSIQECLGIIDIAESYVFRPDYRMHIKDMQCLDITDKDFARGLWESGIGQVLRTVSVDGLVPYGLNDVIRIQKFVQGGHLSRHIDRSITRDGLVSKYSLRVFLNEGFEGGLSVFHVPYEAPVIFQPEAGLGLLYPQGELCTMQEETEVTFGTKYVLRADVLFAMPESMVFQQ</sequence>
<evidence type="ECO:0000259" key="5">
    <source>
        <dbReference type="Pfam" id="PF14008"/>
    </source>
</evidence>
<dbReference type="CDD" id="cd00839">
    <property type="entry name" value="MPP_PAPs"/>
    <property type="match status" value="1"/>
</dbReference>
<gene>
    <name evidence="6" type="primary">ACP7</name>
    <name evidence="6" type="ORF">SNAT2548_LOCUS2055</name>
</gene>
<reference evidence="6" key="1">
    <citation type="submission" date="2021-02" db="EMBL/GenBank/DDBJ databases">
        <authorList>
            <person name="Dougan E. K."/>
            <person name="Rhodes N."/>
            <person name="Thang M."/>
            <person name="Chan C."/>
        </authorList>
    </citation>
    <scope>NUCLEOTIDE SEQUENCE</scope>
</reference>
<feature type="domain" description="Calcineurin-like phosphoesterase" evidence="4">
    <location>
        <begin position="155"/>
        <end position="352"/>
    </location>
</feature>
<dbReference type="PANTHER" id="PTHR45867:SF3">
    <property type="entry name" value="ACID PHOSPHATASE TYPE 7"/>
    <property type="match status" value="1"/>
</dbReference>
<protein>
    <submittedName>
        <fullName evidence="6">ACP7 protein</fullName>
    </submittedName>
</protein>
<evidence type="ECO:0000313" key="7">
    <source>
        <dbReference type="Proteomes" id="UP000604046"/>
    </source>
</evidence>
<evidence type="ECO:0000256" key="1">
    <source>
        <dbReference type="ARBA" id="ARBA00023180"/>
    </source>
</evidence>
<evidence type="ECO:0000259" key="4">
    <source>
        <dbReference type="Pfam" id="PF00149"/>
    </source>
</evidence>
<evidence type="ECO:0000313" key="6">
    <source>
        <dbReference type="EMBL" id="CAE6962797.1"/>
    </source>
</evidence>
<keyword evidence="7" id="KW-1185">Reference proteome</keyword>
<dbReference type="GO" id="GO:0016787">
    <property type="term" value="F:hydrolase activity"/>
    <property type="evidence" value="ECO:0007669"/>
    <property type="project" value="InterPro"/>
</dbReference>
<organism evidence="6 7">
    <name type="scientific">Symbiodinium natans</name>
    <dbReference type="NCBI Taxonomy" id="878477"/>
    <lineage>
        <taxon>Eukaryota</taxon>
        <taxon>Sar</taxon>
        <taxon>Alveolata</taxon>
        <taxon>Dinophyceae</taxon>
        <taxon>Suessiales</taxon>
        <taxon>Symbiodiniaceae</taxon>
        <taxon>Symbiodinium</taxon>
    </lineage>
</organism>
<dbReference type="OrthoDB" id="45007at2759"/>
<dbReference type="AlphaFoldDB" id="A0A812HWY1"/>
<comment type="caution">
    <text evidence="6">The sequence shown here is derived from an EMBL/GenBank/DDBJ whole genome shotgun (WGS) entry which is preliminary data.</text>
</comment>
<evidence type="ECO:0000256" key="2">
    <source>
        <dbReference type="SAM" id="MobiDB-lite"/>
    </source>
</evidence>
<feature type="chain" id="PRO_5033046492" evidence="3">
    <location>
        <begin position="30"/>
        <end position="1147"/>
    </location>
</feature>
<dbReference type="Pfam" id="PF14008">
    <property type="entry name" value="Metallophos_C"/>
    <property type="match status" value="1"/>
</dbReference>
<dbReference type="Gene3D" id="2.60.120.620">
    <property type="entry name" value="q2cbj1_9rhob like domain"/>
    <property type="match status" value="2"/>
</dbReference>
<feature type="domain" description="Purple acid phosphatase C-terminal" evidence="5">
    <location>
        <begin position="375"/>
        <end position="435"/>
    </location>
</feature>
<feature type="signal peptide" evidence="3">
    <location>
        <begin position="1"/>
        <end position="29"/>
    </location>
</feature>
<name>A0A812HWY1_9DINO</name>
<feature type="region of interest" description="Disordered" evidence="2">
    <location>
        <begin position="548"/>
        <end position="574"/>
    </location>
</feature>
<evidence type="ECO:0000256" key="3">
    <source>
        <dbReference type="SAM" id="SignalP"/>
    </source>
</evidence>
<dbReference type="InterPro" id="IPR004843">
    <property type="entry name" value="Calcineurin-like_PHP"/>
</dbReference>
<keyword evidence="3" id="KW-0732">Signal</keyword>
<dbReference type="InterPro" id="IPR029052">
    <property type="entry name" value="Metallo-depent_PP-like"/>
</dbReference>
<dbReference type="PANTHER" id="PTHR45867">
    <property type="entry name" value="PURPLE ACID PHOSPHATASE"/>
    <property type="match status" value="1"/>
</dbReference>
<dbReference type="InterPro" id="IPR041792">
    <property type="entry name" value="MPP_PAP"/>
</dbReference>
<keyword evidence="1" id="KW-0325">Glycoprotein</keyword>
<dbReference type="InterPro" id="IPR025733">
    <property type="entry name" value="PAPs_C"/>
</dbReference>
<dbReference type="Gene3D" id="3.60.21.10">
    <property type="match status" value="1"/>
</dbReference>